<name>A0A8F8KLF5_9VIRU</name>
<evidence type="ECO:0000313" key="2">
    <source>
        <dbReference type="EMBL" id="QYA18883.1"/>
    </source>
</evidence>
<accession>A0A8F8KLF5</accession>
<gene>
    <name evidence="2" type="ORF">KOM_12_615</name>
</gene>
<feature type="region of interest" description="Disordered" evidence="1">
    <location>
        <begin position="84"/>
        <end position="105"/>
    </location>
</feature>
<feature type="compositionally biased region" description="Polar residues" evidence="1">
    <location>
        <begin position="88"/>
        <end position="105"/>
    </location>
</feature>
<proteinExistence type="predicted"/>
<reference evidence="2" key="1">
    <citation type="submission" date="2021-06" db="EMBL/GenBank/DDBJ databases">
        <authorList>
            <person name="Rolland C."/>
        </authorList>
    </citation>
    <scope>NUCLEOTIDE SEQUENCE</scope>
    <source>
        <strain evidence="2">575.419719</strain>
    </source>
</reference>
<organism evidence="2">
    <name type="scientific">Clandestinovirus</name>
    <dbReference type="NCBI Taxonomy" id="2831644"/>
    <lineage>
        <taxon>Viruses</taxon>
    </lineage>
</organism>
<dbReference type="EMBL" id="MZ420155">
    <property type="protein sequence ID" value="QYA18883.1"/>
    <property type="molecule type" value="Genomic_DNA"/>
</dbReference>
<sequence>MTESSLTDGDRIEMLERELYLVKRSLESLRDDHLTLIDIYNGFINSFNQHHASLPSQMANNFRTLTEMVQQYILVLRQYRTPRAPVENQANKSDEPTTSDSAQHNNVKDLITEVDRFMLENSHLDLAKFRSWRELVRCCNRYIPRYFAMRKKKKVPK</sequence>
<protein>
    <submittedName>
        <fullName evidence="2">Uncharacterized protein</fullName>
    </submittedName>
</protein>
<evidence type="ECO:0000256" key="1">
    <source>
        <dbReference type="SAM" id="MobiDB-lite"/>
    </source>
</evidence>